<dbReference type="InterPro" id="IPR032979">
    <property type="entry name" value="ENGase"/>
</dbReference>
<name>A0A6A0AP61_9ACTN</name>
<evidence type="ECO:0000313" key="4">
    <source>
        <dbReference type="Proteomes" id="UP000484988"/>
    </source>
</evidence>
<evidence type="ECO:0000259" key="2">
    <source>
        <dbReference type="Pfam" id="PF03644"/>
    </source>
</evidence>
<dbReference type="AlphaFoldDB" id="A0A6A0AP61"/>
<reference evidence="3 4" key="1">
    <citation type="submission" date="2020-02" db="EMBL/GenBank/DDBJ databases">
        <title>Whole Genome Shotgun Sequence of Streptomyces sp. strain CWH03.</title>
        <authorList>
            <person name="Dohra H."/>
            <person name="Kodani S."/>
            <person name="Yamamura H."/>
        </authorList>
    </citation>
    <scope>NUCLEOTIDE SEQUENCE [LARGE SCALE GENOMIC DNA]</scope>
    <source>
        <strain evidence="3 4">CWH03</strain>
    </source>
</reference>
<accession>A0A6A0AP61</accession>
<dbReference type="InterPro" id="IPR013783">
    <property type="entry name" value="Ig-like_fold"/>
</dbReference>
<feature type="domain" description="Cytosolic endo-beta-N-acetylglucosaminidase TIM barrel" evidence="2">
    <location>
        <begin position="199"/>
        <end position="499"/>
    </location>
</feature>
<comment type="caution">
    <text evidence="3">The sequence shown here is derived from an EMBL/GenBank/DDBJ whole genome shotgun (WGS) entry which is preliminary data.</text>
</comment>
<sequence length="758" mass="80294">MTPPATGGGRGAGRRPPTPGGSGRPAARRPITGGGTCPGPAPSRTVPEQPTRSAETAPAPHRPSSATDTEHTMTQPIAPRRRSVVIAGAAGAAAALLPLGRAAAAPRAGSTAEAAATGDLRPHASYWFPDSLPAGTPGEGVTWRSLSTWRAEDDPDLPFNTAAVPLAPRFTPVPPNRTARTGQARVQSLVSFGHTSSNPSQGAPTADHYALTHWAYLDELVFWGGSAGEGLILAPNAPVVDAAHRHGVPVLGTVFLPPVHWGGDLRWTRDLVQRDSLGRFPLAAKLVEVATAHGFDGWFVNAETEGGDAALGAEMLAFVRDLKARGESAGLRVTWYDAMTAGGTVSWQGALNERNQDFFRTADSMFVDFRWTPSRLASSATRAAALDRSRYALWAGVDVEANGWNKAVDWDAIIPRDRDHVVSYGFYRPEWTRNHLPAGRTPGQFHAADDRFWTGQSLDPSVPDGDSGWRAPATAVADRSTVTALPFATTFNTGHGLRWYEEGTVTSGSEWNHLGLQDRLPGRRWVVRTEGRRPAVSFDFADAWRGGSSVLVAGPLDAPATVELYATRLPLGPGTVVELAHRADEGPVTVELAVATREPDQPGDPVPYTYVPAGTLPGGSGWTTAALRLNGLSGELHALGVRLTGDGTVAYRLGGLAVRNETASPASPAELLVTGSATDDEGTGLRLRWTAAPGPLRHYELHRVLPDGTRRFLGGTCQTAFHVAGLRPEPGEPALRIEVRAVGELYTASAAASAVHPW</sequence>
<dbReference type="CDD" id="cd06547">
    <property type="entry name" value="GH85_ENGase"/>
    <property type="match status" value="1"/>
</dbReference>
<dbReference type="GO" id="GO:0005975">
    <property type="term" value="P:carbohydrate metabolic process"/>
    <property type="evidence" value="ECO:0007669"/>
    <property type="project" value="UniProtKB-ARBA"/>
</dbReference>
<dbReference type="PANTHER" id="PTHR13246:SF1">
    <property type="entry name" value="CYTOSOLIC ENDO-BETA-N-ACETYLGLUCOSAMINIDASE"/>
    <property type="match status" value="1"/>
</dbReference>
<organism evidence="3 4">
    <name type="scientific">Streptomyces pacificus</name>
    <dbReference type="NCBI Taxonomy" id="2705029"/>
    <lineage>
        <taxon>Bacteria</taxon>
        <taxon>Bacillati</taxon>
        <taxon>Actinomycetota</taxon>
        <taxon>Actinomycetes</taxon>
        <taxon>Kitasatosporales</taxon>
        <taxon>Streptomycetaceae</taxon>
        <taxon>Streptomyces</taxon>
    </lineage>
</organism>
<dbReference type="PANTHER" id="PTHR13246">
    <property type="entry name" value="ENDO BETA N-ACETYLGLUCOSAMINIDASE"/>
    <property type="match status" value="1"/>
</dbReference>
<dbReference type="Proteomes" id="UP000484988">
    <property type="component" value="Unassembled WGS sequence"/>
</dbReference>
<dbReference type="Gene3D" id="2.60.120.260">
    <property type="entry name" value="Galactose-binding domain-like"/>
    <property type="match status" value="1"/>
</dbReference>
<dbReference type="Gene3D" id="3.20.20.80">
    <property type="entry name" value="Glycosidases"/>
    <property type="match status" value="1"/>
</dbReference>
<feature type="compositionally biased region" description="Polar residues" evidence="1">
    <location>
        <begin position="64"/>
        <end position="75"/>
    </location>
</feature>
<feature type="compositionally biased region" description="Gly residues" evidence="1">
    <location>
        <begin position="1"/>
        <end position="11"/>
    </location>
</feature>
<gene>
    <name evidence="3" type="ORF">SCWH03_08460</name>
</gene>
<dbReference type="InterPro" id="IPR005201">
    <property type="entry name" value="TIM_ENGase"/>
</dbReference>
<dbReference type="Gene3D" id="2.60.40.10">
    <property type="entry name" value="Immunoglobulins"/>
    <property type="match status" value="1"/>
</dbReference>
<protein>
    <submittedName>
        <fullName evidence="3">Endo-beta-N-acetylglucosaminidase</fullName>
    </submittedName>
</protein>
<dbReference type="GO" id="GO:0005829">
    <property type="term" value="C:cytosol"/>
    <property type="evidence" value="ECO:0007669"/>
    <property type="project" value="UniProtKB-SubCell"/>
</dbReference>
<evidence type="ECO:0000313" key="3">
    <source>
        <dbReference type="EMBL" id="GFH34632.1"/>
    </source>
</evidence>
<keyword evidence="4" id="KW-1185">Reference proteome</keyword>
<evidence type="ECO:0000256" key="1">
    <source>
        <dbReference type="SAM" id="MobiDB-lite"/>
    </source>
</evidence>
<dbReference type="GO" id="GO:0033925">
    <property type="term" value="F:mannosyl-glycoprotein endo-beta-N-acetylglucosaminidase activity"/>
    <property type="evidence" value="ECO:0007669"/>
    <property type="project" value="InterPro"/>
</dbReference>
<proteinExistence type="predicted"/>
<feature type="region of interest" description="Disordered" evidence="1">
    <location>
        <begin position="1"/>
        <end position="77"/>
    </location>
</feature>
<dbReference type="EMBL" id="BLLG01000002">
    <property type="protein sequence ID" value="GFH34632.1"/>
    <property type="molecule type" value="Genomic_DNA"/>
</dbReference>
<dbReference type="Pfam" id="PF03644">
    <property type="entry name" value="Glyco_hydro_85"/>
    <property type="match status" value="1"/>
</dbReference>